<gene>
    <name evidence="5" type="ORF">B0A48_01710</name>
</gene>
<evidence type="ECO:0000256" key="3">
    <source>
        <dbReference type="ARBA" id="ARBA00023211"/>
    </source>
</evidence>
<comment type="similarity">
    <text evidence="4">Belongs to the arginase family.</text>
</comment>
<evidence type="ECO:0000256" key="1">
    <source>
        <dbReference type="ARBA" id="ARBA00022723"/>
    </source>
</evidence>
<keyword evidence="3" id="KW-0464">Manganese</keyword>
<evidence type="ECO:0000256" key="2">
    <source>
        <dbReference type="ARBA" id="ARBA00022801"/>
    </source>
</evidence>
<dbReference type="AlphaFoldDB" id="A0A1V8TQK5"/>
<reference evidence="6" key="1">
    <citation type="submission" date="2017-03" db="EMBL/GenBank/DDBJ databases">
        <title>Genomes of endolithic fungi from Antarctica.</title>
        <authorList>
            <person name="Coleine C."/>
            <person name="Masonjones S."/>
            <person name="Stajich J.E."/>
        </authorList>
    </citation>
    <scope>NUCLEOTIDE SEQUENCE [LARGE SCALE GENOMIC DNA]</scope>
    <source>
        <strain evidence="6">CCFEE 5527</strain>
    </source>
</reference>
<sequence>MASQDNIAITSIPADIGSLIPGKRNAPAVLLKVGLAQGLQHIGYQTTSHNALPSGPAAWSLAAIDPSGVKREKENVEVNQLIRNSLTKTLEPSSDGKLPFQLILGGECCQLPGILTALSHTLSLKRVGLIYIDADVDLTVPNAPGSSGNFASMTMTHLMRRPGALQSMADFVRPDGEPLVDPGNVVFFGLNMDLAGNTREQLGVLFDSGYRVFTSSSIAADPGGRAREALAWLEERVDVILVHYDVDSIDGGNFPLANVPQFTGVGIEESLRALKVLVSGSKVAGLMLAEVNPDHDPGLGMTGKLVEGIVDAFKARTGTLG</sequence>
<dbReference type="STRING" id="1507870.A0A1V8TQK5"/>
<dbReference type="GO" id="GO:0005634">
    <property type="term" value="C:nucleus"/>
    <property type="evidence" value="ECO:0007669"/>
    <property type="project" value="TreeGrafter"/>
</dbReference>
<evidence type="ECO:0000256" key="4">
    <source>
        <dbReference type="PROSITE-ProRule" id="PRU00742"/>
    </source>
</evidence>
<keyword evidence="1" id="KW-0479">Metal-binding</keyword>
<dbReference type="Pfam" id="PF00491">
    <property type="entry name" value="Arginase"/>
    <property type="match status" value="1"/>
</dbReference>
<comment type="caution">
    <text evidence="5">The sequence shown here is derived from an EMBL/GenBank/DDBJ whole genome shotgun (WGS) entry which is preliminary data.</text>
</comment>
<dbReference type="PANTHER" id="PTHR43782:SF3">
    <property type="entry name" value="ARGINASE"/>
    <property type="match status" value="1"/>
</dbReference>
<dbReference type="PROSITE" id="PS51409">
    <property type="entry name" value="ARGINASE_2"/>
    <property type="match status" value="1"/>
</dbReference>
<proteinExistence type="inferred from homology"/>
<dbReference type="GO" id="GO:0030145">
    <property type="term" value="F:manganese ion binding"/>
    <property type="evidence" value="ECO:0007669"/>
    <property type="project" value="TreeGrafter"/>
</dbReference>
<keyword evidence="6" id="KW-1185">Reference proteome</keyword>
<dbReference type="EMBL" id="NAJO01000003">
    <property type="protein sequence ID" value="OQO13482.1"/>
    <property type="molecule type" value="Genomic_DNA"/>
</dbReference>
<dbReference type="InParanoid" id="A0A1V8TQK5"/>
<accession>A0A1V8TQK5</accession>
<protein>
    <recommendedName>
        <fullName evidence="7">Arginase</fullName>
    </recommendedName>
</protein>
<dbReference type="SUPFAM" id="SSF52768">
    <property type="entry name" value="Arginase/deacetylase"/>
    <property type="match status" value="1"/>
</dbReference>
<dbReference type="InterPro" id="IPR006035">
    <property type="entry name" value="Ureohydrolase"/>
</dbReference>
<dbReference type="Gene3D" id="3.40.800.10">
    <property type="entry name" value="Ureohydrolase domain"/>
    <property type="match status" value="1"/>
</dbReference>
<dbReference type="PANTHER" id="PTHR43782">
    <property type="entry name" value="ARGINASE"/>
    <property type="match status" value="1"/>
</dbReference>
<dbReference type="Proteomes" id="UP000192596">
    <property type="component" value="Unassembled WGS sequence"/>
</dbReference>
<organism evidence="5 6">
    <name type="scientific">Cryoendolithus antarcticus</name>
    <dbReference type="NCBI Taxonomy" id="1507870"/>
    <lineage>
        <taxon>Eukaryota</taxon>
        <taxon>Fungi</taxon>
        <taxon>Dikarya</taxon>
        <taxon>Ascomycota</taxon>
        <taxon>Pezizomycotina</taxon>
        <taxon>Dothideomycetes</taxon>
        <taxon>Dothideomycetidae</taxon>
        <taxon>Cladosporiales</taxon>
        <taxon>Cladosporiaceae</taxon>
        <taxon>Cryoendolithus</taxon>
    </lineage>
</organism>
<dbReference type="InterPro" id="IPR023696">
    <property type="entry name" value="Ureohydrolase_dom_sf"/>
</dbReference>
<evidence type="ECO:0000313" key="5">
    <source>
        <dbReference type="EMBL" id="OQO13482.1"/>
    </source>
</evidence>
<evidence type="ECO:0000313" key="6">
    <source>
        <dbReference type="Proteomes" id="UP000192596"/>
    </source>
</evidence>
<name>A0A1V8TQK5_9PEZI</name>
<evidence type="ECO:0008006" key="7">
    <source>
        <dbReference type="Google" id="ProtNLM"/>
    </source>
</evidence>
<dbReference type="GO" id="GO:0004053">
    <property type="term" value="F:arginase activity"/>
    <property type="evidence" value="ECO:0007669"/>
    <property type="project" value="TreeGrafter"/>
</dbReference>
<dbReference type="GO" id="GO:0005829">
    <property type="term" value="C:cytosol"/>
    <property type="evidence" value="ECO:0007669"/>
    <property type="project" value="TreeGrafter"/>
</dbReference>
<keyword evidence="2" id="KW-0378">Hydrolase</keyword>
<dbReference type="OrthoDB" id="9992747at2759"/>